<dbReference type="Proteomes" id="UP000177167">
    <property type="component" value="Unassembled WGS sequence"/>
</dbReference>
<evidence type="ECO:0000313" key="2">
    <source>
        <dbReference type="Proteomes" id="UP000177167"/>
    </source>
</evidence>
<reference evidence="1 2" key="1">
    <citation type="journal article" date="2016" name="Nat. Commun.">
        <title>Thousands of microbial genomes shed light on interconnected biogeochemical processes in an aquifer system.</title>
        <authorList>
            <person name="Anantharaman K."/>
            <person name="Brown C.T."/>
            <person name="Hug L.A."/>
            <person name="Sharon I."/>
            <person name="Castelle C.J."/>
            <person name="Probst A.J."/>
            <person name="Thomas B.C."/>
            <person name="Singh A."/>
            <person name="Wilkins M.J."/>
            <person name="Karaoz U."/>
            <person name="Brodie E.L."/>
            <person name="Williams K.H."/>
            <person name="Hubbard S.S."/>
            <person name="Banfield J.F."/>
        </authorList>
    </citation>
    <scope>NUCLEOTIDE SEQUENCE [LARGE SCALE GENOMIC DNA]</scope>
</reference>
<dbReference type="AlphaFoldDB" id="A0A1F8F7I6"/>
<dbReference type="EMBL" id="MGJP01000044">
    <property type="protein sequence ID" value="OGN09103.1"/>
    <property type="molecule type" value="Genomic_DNA"/>
</dbReference>
<proteinExistence type="predicted"/>
<protein>
    <submittedName>
        <fullName evidence="1">Uncharacterized protein</fullName>
    </submittedName>
</protein>
<accession>A0A1F8F7I6</accession>
<comment type="caution">
    <text evidence="1">The sequence shown here is derived from an EMBL/GenBank/DDBJ whole genome shotgun (WGS) entry which is preliminary data.</text>
</comment>
<organism evidence="1 2">
    <name type="scientific">Candidatus Yanofskybacteria bacterium RIFCSPHIGHO2_02_FULL_41_11</name>
    <dbReference type="NCBI Taxonomy" id="1802675"/>
    <lineage>
        <taxon>Bacteria</taxon>
        <taxon>Candidatus Yanofskyibacteriota</taxon>
    </lineage>
</organism>
<sequence length="74" mass="8753">MDVEKETEFWKNILGFEDDQFYKPYISKILRSSFTYKESFRHGTCSVYFGSVEKKSELMASIQAFMDLYLNGNI</sequence>
<gene>
    <name evidence="1" type="ORF">A3J46_05110</name>
</gene>
<name>A0A1F8F7I6_9BACT</name>
<evidence type="ECO:0000313" key="1">
    <source>
        <dbReference type="EMBL" id="OGN09103.1"/>
    </source>
</evidence>